<dbReference type="InterPro" id="IPR007202">
    <property type="entry name" value="4Fe-4S_dom"/>
</dbReference>
<dbReference type="PANTHER" id="PTHR11615">
    <property type="entry name" value="NITRATE, FORMATE, IRON DEHYDROGENASE"/>
    <property type="match status" value="1"/>
</dbReference>
<reference evidence="7 8" key="1">
    <citation type="journal article" date="2018" name="Mar. Genomics">
        <title>Complete genome sequence of Marinifilaceae bacterium strain SPP2, isolated from the Antarctic marine sediment.</title>
        <authorList>
            <person name="Watanabe M."/>
            <person name="Kojima H."/>
            <person name="Fukui M."/>
        </authorList>
    </citation>
    <scope>NUCLEOTIDE SEQUENCE [LARGE SCALE GENOMIC DNA]</scope>
    <source>
        <strain evidence="7 8">SPP2</strain>
    </source>
</reference>
<reference evidence="8" key="2">
    <citation type="journal article" date="2020" name="Antonie Van Leeuwenhoek">
        <title>Labilibaculum antarcticum sp. nov., a novel facultative anaerobic, psychrotorelant bacterium isolated from marine sediment of Antarctica.</title>
        <authorList>
            <person name="Watanabe M."/>
            <person name="Kojima H."/>
            <person name="Fukui M."/>
        </authorList>
    </citation>
    <scope>NUCLEOTIDE SEQUENCE [LARGE SCALE GENOMIC DNA]</scope>
    <source>
        <strain evidence="8">SPP2</strain>
    </source>
</reference>
<keyword evidence="2" id="KW-0479">Metal-binding</keyword>
<dbReference type="InterPro" id="IPR004108">
    <property type="entry name" value="Fe_hydrogenase_lsu_C"/>
</dbReference>
<feature type="domain" description="4Fe-4S ferredoxin-type" evidence="5">
    <location>
        <begin position="1"/>
        <end position="30"/>
    </location>
</feature>
<name>A0A1Y1CQL6_9BACT</name>
<feature type="domain" description="4Fe-4S" evidence="6">
    <location>
        <begin position="362"/>
        <end position="426"/>
    </location>
</feature>
<dbReference type="InterPro" id="IPR017896">
    <property type="entry name" value="4Fe4S_Fe-S-bd"/>
</dbReference>
<dbReference type="GO" id="GO:0046872">
    <property type="term" value="F:metal ion binding"/>
    <property type="evidence" value="ECO:0007669"/>
    <property type="project" value="UniProtKB-KW"/>
</dbReference>
<feature type="domain" description="4Fe-4S ferredoxin-type" evidence="5">
    <location>
        <begin position="31"/>
        <end position="60"/>
    </location>
</feature>
<dbReference type="GO" id="GO:0051539">
    <property type="term" value="F:4 iron, 4 sulfur cluster binding"/>
    <property type="evidence" value="ECO:0007669"/>
    <property type="project" value="UniProtKB-KW"/>
</dbReference>
<sequence length="617" mass="68697">MSLIVTNKDKCNLSYTCIRVCPAKAIKIENDFANIIESRCIGCGNCVSVCAQNAIEYRSSEELVKQLLADTEPVVAICDPSISGEFDDILDFRNFVGMIRALGFDYVVEAAFGADLVAYQYKKLFKNFHGKYYISTKCPALVNNIENFHPGLVDNLAPIVPPGIAMAKVVRKKYGKNVKIVSLSPCVASKDDVKDFNGTDGNIHAVLSFVELRKLFTEYGVSENSVEFSEFDPPFARLGGLFPISHGLFQAADIDISMLNGSIISTEGRNNFLRSINEFKTQHDLNQHLDLFYCEGCIMGPGTSPGGRKFSRRSQVIRYVRKRLKTFDKLKWQNEIDEYSNLDLNRGFKSKGRQLPVPTEEEIMDVLVEMGKGNIEDQLGCGSCGYESCREFAIAKCQGLANYEMCSSFTIKNMNNYIKELGTINATLSKTKVALKESERIANEERILAQEASETVSAMLQKLPSGVVIVNDKLKVIESNKTFVDLLGEETRMLNEIIPGLVDADLTKLISFHKFFSTVIMNGEDILNKDVHFGNRLFNVSVFTIKKNKIVGGIIRDLYAPEVRREEVIGRARAVIKENLQTVQQIAFLLGESASKTEKLLSSIIKSHASGEEGKGE</sequence>
<dbReference type="PROSITE" id="PS51656">
    <property type="entry name" value="4FE4S"/>
    <property type="match status" value="1"/>
</dbReference>
<dbReference type="EMBL" id="AP018042">
    <property type="protein sequence ID" value="BAX82717.1"/>
    <property type="molecule type" value="Genomic_DNA"/>
</dbReference>
<dbReference type="InterPro" id="IPR057431">
    <property type="entry name" value="LdpA_Fe-S-bd"/>
</dbReference>
<dbReference type="SUPFAM" id="SSF53920">
    <property type="entry name" value="Fe-only hydrogenase"/>
    <property type="match status" value="1"/>
</dbReference>
<evidence type="ECO:0000256" key="4">
    <source>
        <dbReference type="ARBA" id="ARBA00023014"/>
    </source>
</evidence>
<accession>A0A1Y1CQL6</accession>
<keyword evidence="7" id="KW-0418">Kinase</keyword>
<dbReference type="Pfam" id="PF25160">
    <property type="entry name" value="LdpA_Fe-S-bd"/>
    <property type="match status" value="1"/>
</dbReference>
<dbReference type="Gene3D" id="1.10.15.40">
    <property type="entry name" value="Electron transport complex subunit B, putative Fe-S cluster"/>
    <property type="match status" value="1"/>
</dbReference>
<dbReference type="Gene3D" id="3.40.50.1780">
    <property type="match status" value="1"/>
</dbReference>
<keyword evidence="8" id="KW-1185">Reference proteome</keyword>
<protein>
    <submittedName>
        <fullName evidence="7">Histidine kinase</fullName>
    </submittedName>
</protein>
<keyword evidence="1" id="KW-0004">4Fe-4S</keyword>
<dbReference type="InterPro" id="IPR009016">
    <property type="entry name" value="Fe_hydrogenase"/>
</dbReference>
<evidence type="ECO:0000259" key="5">
    <source>
        <dbReference type="PROSITE" id="PS51379"/>
    </source>
</evidence>
<evidence type="ECO:0000313" key="8">
    <source>
        <dbReference type="Proteomes" id="UP000218267"/>
    </source>
</evidence>
<dbReference type="PROSITE" id="PS51379">
    <property type="entry name" value="4FE4S_FER_2"/>
    <property type="match status" value="2"/>
</dbReference>
<proteinExistence type="predicted"/>
<keyword evidence="4" id="KW-0411">Iron-sulfur</keyword>
<organism evidence="7 8">
    <name type="scientific">Labilibaculum antarcticum</name>
    <dbReference type="NCBI Taxonomy" id="1717717"/>
    <lineage>
        <taxon>Bacteria</taxon>
        <taxon>Pseudomonadati</taxon>
        <taxon>Bacteroidota</taxon>
        <taxon>Bacteroidia</taxon>
        <taxon>Marinilabiliales</taxon>
        <taxon>Marinifilaceae</taxon>
        <taxon>Labilibaculum</taxon>
    </lineage>
</organism>
<evidence type="ECO:0000259" key="6">
    <source>
        <dbReference type="PROSITE" id="PS51656"/>
    </source>
</evidence>
<evidence type="ECO:0000313" key="7">
    <source>
        <dbReference type="EMBL" id="BAX82717.1"/>
    </source>
</evidence>
<dbReference type="InterPro" id="IPR050340">
    <property type="entry name" value="Cytosolic_Fe-S_CAF"/>
</dbReference>
<keyword evidence="3" id="KW-0408">Iron</keyword>
<dbReference type="KEGG" id="mbas:ALGA_4427"/>
<dbReference type="Pfam" id="PF02906">
    <property type="entry name" value="Fe_hyd_lg_C"/>
    <property type="match status" value="1"/>
</dbReference>
<evidence type="ECO:0000256" key="3">
    <source>
        <dbReference type="ARBA" id="ARBA00023004"/>
    </source>
</evidence>
<dbReference type="Proteomes" id="UP000218267">
    <property type="component" value="Chromosome"/>
</dbReference>
<dbReference type="Pfam" id="PF04060">
    <property type="entry name" value="FeS"/>
    <property type="match status" value="1"/>
</dbReference>
<evidence type="ECO:0000256" key="1">
    <source>
        <dbReference type="ARBA" id="ARBA00022485"/>
    </source>
</evidence>
<dbReference type="OrthoDB" id="9813230at2"/>
<evidence type="ECO:0000256" key="2">
    <source>
        <dbReference type="ARBA" id="ARBA00022723"/>
    </source>
</evidence>
<dbReference type="GO" id="GO:0016301">
    <property type="term" value="F:kinase activity"/>
    <property type="evidence" value="ECO:0007669"/>
    <property type="project" value="UniProtKB-KW"/>
</dbReference>
<dbReference type="RefSeq" id="WP_096433270.1">
    <property type="nucleotide sequence ID" value="NZ_AP018042.1"/>
</dbReference>
<keyword evidence="7" id="KW-0808">Transferase</keyword>
<dbReference type="AlphaFoldDB" id="A0A1Y1CQL6"/>
<gene>
    <name evidence="7" type="ORF">ALGA_4427</name>
</gene>
<dbReference type="Gene3D" id="3.30.70.20">
    <property type="match status" value="1"/>
</dbReference>
<dbReference type="SUPFAM" id="SSF54862">
    <property type="entry name" value="4Fe-4S ferredoxins"/>
    <property type="match status" value="1"/>
</dbReference>